<dbReference type="GO" id="GO:0005886">
    <property type="term" value="C:plasma membrane"/>
    <property type="evidence" value="ECO:0007669"/>
    <property type="project" value="UniProtKB-SubCell"/>
</dbReference>
<gene>
    <name evidence="9" type="ORF">C7381_104173</name>
</gene>
<dbReference type="EMBL" id="QEKV01000004">
    <property type="protein sequence ID" value="PVY94667.1"/>
    <property type="molecule type" value="Genomic_DNA"/>
</dbReference>
<dbReference type="AlphaFoldDB" id="A0A2U1E3Z4"/>
<protein>
    <submittedName>
        <fullName evidence="9">Phosphoglycerol transferase MdoB-like AlkP superfamily enzyme</fullName>
    </submittedName>
</protein>
<feature type="transmembrane region" description="Helical" evidence="7">
    <location>
        <begin position="128"/>
        <end position="146"/>
    </location>
</feature>
<evidence type="ECO:0000313" key="9">
    <source>
        <dbReference type="EMBL" id="PVY94667.1"/>
    </source>
</evidence>
<organism evidence="9 10">
    <name type="scientific">Ezakiella coagulans</name>
    <dbReference type="NCBI Taxonomy" id="46507"/>
    <lineage>
        <taxon>Bacteria</taxon>
        <taxon>Bacillati</taxon>
        <taxon>Bacillota</taxon>
        <taxon>Tissierellia</taxon>
        <taxon>Ezakiella</taxon>
    </lineage>
</organism>
<dbReference type="CDD" id="cd16015">
    <property type="entry name" value="LTA_synthase"/>
    <property type="match status" value="1"/>
</dbReference>
<dbReference type="InterPro" id="IPR000917">
    <property type="entry name" value="Sulfatase_N"/>
</dbReference>
<keyword evidence="9" id="KW-0808">Transferase</keyword>
<name>A0A2U1E3Z4_9FIRM</name>
<comment type="subcellular location">
    <subcellularLocation>
        <location evidence="1">Cell membrane</location>
        <topology evidence="1">Multi-pass membrane protein</topology>
    </subcellularLocation>
</comment>
<evidence type="ECO:0000256" key="5">
    <source>
        <dbReference type="ARBA" id="ARBA00022989"/>
    </source>
</evidence>
<evidence type="ECO:0000256" key="6">
    <source>
        <dbReference type="ARBA" id="ARBA00023136"/>
    </source>
</evidence>
<evidence type="ECO:0000259" key="8">
    <source>
        <dbReference type="Pfam" id="PF00884"/>
    </source>
</evidence>
<evidence type="ECO:0000256" key="3">
    <source>
        <dbReference type="ARBA" id="ARBA00022475"/>
    </source>
</evidence>
<comment type="pathway">
    <text evidence="2">Cell wall biogenesis; lipoteichoic acid biosynthesis.</text>
</comment>
<feature type="transmembrane region" description="Helical" evidence="7">
    <location>
        <begin position="59"/>
        <end position="92"/>
    </location>
</feature>
<keyword evidence="3" id="KW-1003">Cell membrane</keyword>
<feature type="transmembrane region" description="Helical" evidence="7">
    <location>
        <begin position="158"/>
        <end position="177"/>
    </location>
</feature>
<proteinExistence type="predicted"/>
<reference evidence="9 10" key="1">
    <citation type="submission" date="2018-04" db="EMBL/GenBank/DDBJ databases">
        <title>Genomic Encyclopedia of Type Strains, Phase IV (KMG-IV): sequencing the most valuable type-strain genomes for metagenomic binning, comparative biology and taxonomic classification.</title>
        <authorList>
            <person name="Goeker M."/>
        </authorList>
    </citation>
    <scope>NUCLEOTIDE SEQUENCE [LARGE SCALE GENOMIC DNA]</scope>
    <source>
        <strain evidence="9 10">DSM 20705</strain>
    </source>
</reference>
<evidence type="ECO:0000313" key="10">
    <source>
        <dbReference type="Proteomes" id="UP000245793"/>
    </source>
</evidence>
<dbReference type="Pfam" id="PF00884">
    <property type="entry name" value="Sulfatase"/>
    <property type="match status" value="1"/>
</dbReference>
<dbReference type="RefSeq" id="WP_116480073.1">
    <property type="nucleotide sequence ID" value="NZ_QEKV01000004.1"/>
</dbReference>
<keyword evidence="4 7" id="KW-0812">Transmembrane</keyword>
<keyword evidence="6 7" id="KW-0472">Membrane</keyword>
<accession>A0A2U1E3Z4</accession>
<dbReference type="InterPro" id="IPR017850">
    <property type="entry name" value="Alkaline_phosphatase_core_sf"/>
</dbReference>
<dbReference type="PANTHER" id="PTHR47371:SF3">
    <property type="entry name" value="PHOSPHOGLYCEROL TRANSFERASE I"/>
    <property type="match status" value="1"/>
</dbReference>
<sequence length="608" mass="71303">MAEFFKKYFSKNFFYDVLFIFALSLVVTFASFLFIDGVVHFSIPFVLLKKPTILFMNFIPVFILMLIMYFALGSVGGAFLSIGAMIFIMGVANQNKLFYRDDNLKITDIVLLKETLGMVKSGVSIKLSPLYFIYPSILIVGGYYLLKIDKFRLKKIMRFSGAILMCFVGFYTLSNFMTVRDTYWNNSMSLFHPYIEVERAKDRGLVYTFFYHYKDFFYKKPDVYDEKMVMDKLDSYEESMPMDDEKVDIFLILGESFADLEEKGAKVDSEVYRSFRKLQDKSICGLIQNYTFGGGTIEAERYIYQGAESFPPYIKNINTFVWMLKNAGYATKSMHPFTGKFYNRLNTNQFLGFDEFLHSENYFDEYFVNKEADYFPDRILFPLVLKYYRNRDKSKRYFNSVITMQNHTPYSSEDKGIDDYLDRKSFNGTDEEYNIANNYLYGVKDTADQLLNFTEELEKEKSPVVVIFYGDHLARLGEEGKIYEKMGVDIGFDSPEGWLKHYTTPFIIWANSAAKEKIGDDMVGEIPTMSNYYLFSYALEKMGYKTPYIQYLSERRKEYPVDASSYISENGKLTADPSEKTKKDKLFHYMMQYYRLSHFSYDEIADKK</sequence>
<keyword evidence="5 7" id="KW-1133">Transmembrane helix</keyword>
<evidence type="ECO:0000256" key="4">
    <source>
        <dbReference type="ARBA" id="ARBA00022692"/>
    </source>
</evidence>
<feature type="domain" description="Sulfatase N-terminal" evidence="8">
    <location>
        <begin position="249"/>
        <end position="516"/>
    </location>
</feature>
<dbReference type="InterPro" id="IPR050448">
    <property type="entry name" value="OpgB/LTA_synthase_biosynth"/>
</dbReference>
<dbReference type="Gene3D" id="3.40.720.10">
    <property type="entry name" value="Alkaline Phosphatase, subunit A"/>
    <property type="match status" value="1"/>
</dbReference>
<dbReference type="GO" id="GO:0016740">
    <property type="term" value="F:transferase activity"/>
    <property type="evidence" value="ECO:0007669"/>
    <property type="project" value="UniProtKB-KW"/>
</dbReference>
<dbReference type="PANTHER" id="PTHR47371">
    <property type="entry name" value="LIPOTEICHOIC ACID SYNTHASE"/>
    <property type="match status" value="1"/>
</dbReference>
<comment type="caution">
    <text evidence="9">The sequence shown here is derived from an EMBL/GenBank/DDBJ whole genome shotgun (WGS) entry which is preliminary data.</text>
</comment>
<dbReference type="Proteomes" id="UP000245793">
    <property type="component" value="Unassembled WGS sequence"/>
</dbReference>
<evidence type="ECO:0000256" key="7">
    <source>
        <dbReference type="SAM" id="Phobius"/>
    </source>
</evidence>
<feature type="transmembrane region" description="Helical" evidence="7">
    <location>
        <begin position="20"/>
        <end position="47"/>
    </location>
</feature>
<evidence type="ECO:0000256" key="1">
    <source>
        <dbReference type="ARBA" id="ARBA00004651"/>
    </source>
</evidence>
<dbReference type="SUPFAM" id="SSF53649">
    <property type="entry name" value="Alkaline phosphatase-like"/>
    <property type="match status" value="1"/>
</dbReference>
<evidence type="ECO:0000256" key="2">
    <source>
        <dbReference type="ARBA" id="ARBA00004936"/>
    </source>
</evidence>
<keyword evidence="10" id="KW-1185">Reference proteome</keyword>